<gene>
    <name evidence="7" type="ORF">Q604_UNBC18530G0001</name>
</gene>
<feature type="transmembrane region" description="Helical" evidence="6">
    <location>
        <begin position="296"/>
        <end position="317"/>
    </location>
</feature>
<name>W1WQH4_9ZZZZ</name>
<feature type="transmembrane region" description="Helical" evidence="6">
    <location>
        <begin position="12"/>
        <end position="31"/>
    </location>
</feature>
<feature type="transmembrane region" description="Helical" evidence="6">
    <location>
        <begin position="357"/>
        <end position="377"/>
    </location>
</feature>
<feature type="transmembrane region" description="Helical" evidence="6">
    <location>
        <begin position="248"/>
        <end position="268"/>
    </location>
</feature>
<reference evidence="7" key="1">
    <citation type="submission" date="2013-12" db="EMBL/GenBank/DDBJ databases">
        <title>A Varibaculum cambriense genome reconstructed from a premature infant gut community with otherwise low bacterial novelty that shifts toward anaerobic metabolism during the third week of life.</title>
        <authorList>
            <person name="Brown C.T."/>
            <person name="Sharon I."/>
            <person name="Thomas B.C."/>
            <person name="Castelle C.J."/>
            <person name="Morowitz M.J."/>
            <person name="Banfield J.F."/>
        </authorList>
    </citation>
    <scope>NUCLEOTIDE SEQUENCE</scope>
</reference>
<evidence type="ECO:0000256" key="2">
    <source>
        <dbReference type="ARBA" id="ARBA00022475"/>
    </source>
</evidence>
<feature type="transmembrane region" description="Helical" evidence="6">
    <location>
        <begin position="43"/>
        <end position="63"/>
    </location>
</feature>
<feature type="transmembrane region" description="Helical" evidence="6">
    <location>
        <begin position="75"/>
        <end position="98"/>
    </location>
</feature>
<proteinExistence type="predicted"/>
<evidence type="ECO:0000256" key="6">
    <source>
        <dbReference type="SAM" id="Phobius"/>
    </source>
</evidence>
<feature type="transmembrane region" description="Helical" evidence="6">
    <location>
        <begin position="147"/>
        <end position="165"/>
    </location>
</feature>
<keyword evidence="3 6" id="KW-0812">Transmembrane</keyword>
<keyword evidence="2" id="KW-1003">Cell membrane</keyword>
<dbReference type="PANTHER" id="PTHR30250:SF11">
    <property type="entry name" value="O-ANTIGEN TRANSPORTER-RELATED"/>
    <property type="match status" value="1"/>
</dbReference>
<feature type="transmembrane region" description="Helical" evidence="6">
    <location>
        <begin position="171"/>
        <end position="190"/>
    </location>
</feature>
<feature type="transmembrane region" description="Helical" evidence="6">
    <location>
        <begin position="446"/>
        <end position="466"/>
    </location>
</feature>
<feature type="transmembrane region" description="Helical" evidence="6">
    <location>
        <begin position="211"/>
        <end position="228"/>
    </location>
</feature>
<dbReference type="GO" id="GO:0005886">
    <property type="term" value="C:plasma membrane"/>
    <property type="evidence" value="ECO:0007669"/>
    <property type="project" value="UniProtKB-SubCell"/>
</dbReference>
<comment type="subcellular location">
    <subcellularLocation>
        <location evidence="1">Cell membrane</location>
        <topology evidence="1">Multi-pass membrane protein</topology>
    </subcellularLocation>
</comment>
<feature type="transmembrane region" description="Helical" evidence="6">
    <location>
        <begin position="110"/>
        <end position="135"/>
    </location>
</feature>
<evidence type="ECO:0000256" key="4">
    <source>
        <dbReference type="ARBA" id="ARBA00022989"/>
    </source>
</evidence>
<keyword evidence="4 6" id="KW-1133">Transmembrane helix</keyword>
<evidence type="ECO:0000256" key="3">
    <source>
        <dbReference type="ARBA" id="ARBA00022692"/>
    </source>
</evidence>
<protein>
    <submittedName>
        <fullName evidence="7">Polysaccharide biosynthesis protein</fullName>
    </submittedName>
</protein>
<keyword evidence="5 6" id="KW-0472">Membrane</keyword>
<evidence type="ECO:0000256" key="1">
    <source>
        <dbReference type="ARBA" id="ARBA00004651"/>
    </source>
</evidence>
<evidence type="ECO:0000256" key="5">
    <source>
        <dbReference type="ARBA" id="ARBA00023136"/>
    </source>
</evidence>
<dbReference type="PANTHER" id="PTHR30250">
    <property type="entry name" value="PST FAMILY PREDICTED COLANIC ACID TRANSPORTER"/>
    <property type="match status" value="1"/>
</dbReference>
<feature type="transmembrane region" description="Helical" evidence="6">
    <location>
        <begin position="329"/>
        <end position="350"/>
    </location>
</feature>
<dbReference type="EMBL" id="AZMM01018530">
    <property type="protein sequence ID" value="ETJ19330.1"/>
    <property type="molecule type" value="Genomic_DNA"/>
</dbReference>
<sequence>MLKDSMILTFSKGIRAIITLLFNMIIARAFSENLLGTYKHIMLIVNMLTAICILGIPTTISYFYSSYSKEKKNKFLGNTITILTIISVVTSLLIILFREKLALMINNPEILNYINIISIYVFVMIISSFLENLFISSNSAGGLGKIYITYTIGNLIFMLTSVFVFKSLYFLILSIVIIEIVRTVIMYVYIKNKEKFILKIDYPMMTSQIKFALPLGVVALVQNLNMYIDKLFISNKYEPDQFAAFANAATDIPLVGIVTVSVAAVILPHMSKIYRESKDFHAVLDIWKDSCNKTAIIMFPIFWIAFLFSVGYIELIFSEKYIIQSTPIFLIYLMKFPLYCTVFGNILIVLGKEKYVMYNSIVGIVLNIILNSVLINIIGMKGSALSTVLVQYVVVYLQLKQIAKNTNVSILKLMPYKKLFLIFIIPGFLAIPLSIISNFLGMSECMSLIVMGGTTYILSFITYYYINIIDRKYVEEIIKIVNRREYLGGRK</sequence>
<dbReference type="InterPro" id="IPR050833">
    <property type="entry name" value="Poly_Biosynth_Transport"/>
</dbReference>
<dbReference type="Pfam" id="PF13440">
    <property type="entry name" value="Polysacc_synt_3"/>
    <property type="match status" value="1"/>
</dbReference>
<organism evidence="7">
    <name type="scientific">human gut metagenome</name>
    <dbReference type="NCBI Taxonomy" id="408170"/>
    <lineage>
        <taxon>unclassified sequences</taxon>
        <taxon>metagenomes</taxon>
        <taxon>organismal metagenomes</taxon>
    </lineage>
</organism>
<accession>W1WQH4</accession>
<comment type="caution">
    <text evidence="7">The sequence shown here is derived from an EMBL/GenBank/DDBJ whole genome shotgun (WGS) entry which is preliminary data.</text>
</comment>
<feature type="transmembrane region" description="Helical" evidence="6">
    <location>
        <begin position="383"/>
        <end position="399"/>
    </location>
</feature>
<feature type="transmembrane region" description="Helical" evidence="6">
    <location>
        <begin position="419"/>
        <end position="440"/>
    </location>
</feature>
<dbReference type="AlphaFoldDB" id="W1WQH4"/>
<evidence type="ECO:0000313" key="7">
    <source>
        <dbReference type="EMBL" id="ETJ19330.1"/>
    </source>
</evidence>